<proteinExistence type="predicted"/>
<evidence type="ECO:0000313" key="2">
    <source>
        <dbReference type="Proteomes" id="UP000035037"/>
    </source>
</evidence>
<sequence>MALSASNAIQFEELPDRATLEQPARSLGHFSQWFKQGWDDIWMYHVTPTEKVTEEKSKGSPYSQDAMRWETGQPSVGESYFTKTFDEPNDFDQDAYDRVILLAKKYASERVELNKEDRARLEMLNSTMDLKYPRYTEGDFRVLDEAEELLEEIEKIRGQ</sequence>
<protein>
    <submittedName>
        <fullName evidence="1">Uncharacterized protein</fullName>
    </submittedName>
</protein>
<reference evidence="1 2" key="1">
    <citation type="submission" date="2015-02" db="EMBL/GenBank/DDBJ databases">
        <authorList>
            <person name="Slaby B."/>
            <person name="Hentschel U."/>
        </authorList>
    </citation>
    <scope>NUCLEOTIDE SEQUENCE [LARGE SCALE GENOMIC DNA]</scope>
    <source>
        <strain evidence="1">15L</strain>
    </source>
</reference>
<dbReference type="AlphaFoldDB" id="A0A0G8AT19"/>
<gene>
    <name evidence="1" type="ORF">TQ37_07775</name>
</gene>
<reference evidence="1 2" key="2">
    <citation type="submission" date="2015-05" db="EMBL/GenBank/DDBJ databases">
        <title>Lifestyle Evolution in Cyanobacterial Symbionts of Sponges.</title>
        <authorList>
            <person name="Burgsdorf I."/>
            <person name="Slaby B.M."/>
            <person name="Handley K.M."/>
            <person name="Haber M."/>
            <person name="Blom J."/>
            <person name="Marshall C.W."/>
            <person name="Gilbert J.A."/>
            <person name="Hentschel U."/>
            <person name="Steindler L."/>
        </authorList>
    </citation>
    <scope>NUCLEOTIDE SEQUENCE [LARGE SCALE GENOMIC DNA]</scope>
    <source>
        <strain evidence="1">15L</strain>
    </source>
</reference>
<dbReference type="EMBL" id="JYFQ01000155">
    <property type="protein sequence ID" value="KKZ11052.1"/>
    <property type="molecule type" value="Genomic_DNA"/>
</dbReference>
<accession>A0A0G8AT19</accession>
<name>A0A0G8AT19_9SYNE</name>
<comment type="caution">
    <text evidence="1">The sequence shown here is derived from an EMBL/GenBank/DDBJ whole genome shotgun (WGS) entry which is preliminary data.</text>
</comment>
<evidence type="ECO:0000313" key="1">
    <source>
        <dbReference type="EMBL" id="KKZ11052.1"/>
    </source>
</evidence>
<dbReference type="Proteomes" id="UP000035037">
    <property type="component" value="Unassembled WGS sequence"/>
</dbReference>
<organism evidence="1 2">
    <name type="scientific">Candidatus Synechococcus spongiarum 15L</name>
    <dbReference type="NCBI Taxonomy" id="1608419"/>
    <lineage>
        <taxon>Bacteria</taxon>
        <taxon>Bacillati</taxon>
        <taxon>Cyanobacteriota</taxon>
        <taxon>Cyanophyceae</taxon>
        <taxon>Synechococcales</taxon>
        <taxon>Synechococcaceae</taxon>
        <taxon>Synechococcus</taxon>
    </lineage>
</organism>
<dbReference type="PATRIC" id="fig|1608419.3.peg.695"/>